<proteinExistence type="predicted"/>
<dbReference type="Gene3D" id="3.40.30.10">
    <property type="entry name" value="Glutaredoxin"/>
    <property type="match status" value="1"/>
</dbReference>
<organism evidence="2 3">
    <name type="scientific">Debaryomyces fabryi</name>
    <dbReference type="NCBI Taxonomy" id="58627"/>
    <lineage>
        <taxon>Eukaryota</taxon>
        <taxon>Fungi</taxon>
        <taxon>Dikarya</taxon>
        <taxon>Ascomycota</taxon>
        <taxon>Saccharomycotina</taxon>
        <taxon>Pichiomycetes</taxon>
        <taxon>Debaryomycetaceae</taxon>
        <taxon>Debaryomyces</taxon>
    </lineage>
</organism>
<dbReference type="EMBL" id="LMYN01000024">
    <property type="protein sequence ID" value="KSA02572.1"/>
    <property type="molecule type" value="Genomic_DNA"/>
</dbReference>
<accession>A0A0V1Q2D7</accession>
<dbReference type="SUPFAM" id="SSF52833">
    <property type="entry name" value="Thioredoxin-like"/>
    <property type="match status" value="1"/>
</dbReference>
<dbReference type="GeneID" id="26838664"/>
<dbReference type="AlphaFoldDB" id="A0A0V1Q2D7"/>
<keyword evidence="3" id="KW-1185">Reference proteome</keyword>
<dbReference type="InterPro" id="IPR011893">
    <property type="entry name" value="Selenoprotein_Rdx-typ"/>
</dbReference>
<dbReference type="OrthoDB" id="60822at2759"/>
<dbReference type="RefSeq" id="XP_015468674.1">
    <property type="nucleotide sequence ID" value="XM_015610485.1"/>
</dbReference>
<dbReference type="PANTHER" id="PTHR36417:SF2">
    <property type="entry name" value="SELENOPROTEIN DOMAIN PROTEIN (AFU_ORTHOLOGUE AFUA_1G05220)"/>
    <property type="match status" value="1"/>
</dbReference>
<dbReference type="PANTHER" id="PTHR36417">
    <property type="entry name" value="SELENOPROTEIN DOMAIN PROTEIN (AFU_ORTHOLOGUE AFUA_1G05220)"/>
    <property type="match status" value="1"/>
</dbReference>
<dbReference type="Pfam" id="PF10262">
    <property type="entry name" value="Rdx"/>
    <property type="match status" value="1"/>
</dbReference>
<dbReference type="InterPro" id="IPR036249">
    <property type="entry name" value="Thioredoxin-like_sf"/>
</dbReference>
<gene>
    <name evidence="2" type="ORF">AC631_01655</name>
</gene>
<reference evidence="2 3" key="1">
    <citation type="submission" date="2015-11" db="EMBL/GenBank/DDBJ databases">
        <title>The genome of Debaryomyces fabryi.</title>
        <authorList>
            <person name="Tafer H."/>
            <person name="Lopandic K."/>
        </authorList>
    </citation>
    <scope>NUCLEOTIDE SEQUENCE [LARGE SCALE GENOMIC DNA]</scope>
    <source>
        <strain evidence="2 3">CBS 789</strain>
    </source>
</reference>
<name>A0A0V1Q2D7_9ASCO</name>
<evidence type="ECO:0000313" key="3">
    <source>
        <dbReference type="Proteomes" id="UP000054251"/>
    </source>
</evidence>
<dbReference type="Proteomes" id="UP000054251">
    <property type="component" value="Unassembled WGS sequence"/>
</dbReference>
<comment type="caution">
    <text evidence="2">The sequence shown here is derived from an EMBL/GenBank/DDBJ whole genome shotgun (WGS) entry which is preliminary data.</text>
</comment>
<keyword evidence="1" id="KW-0676">Redox-active center</keyword>
<evidence type="ECO:0000313" key="2">
    <source>
        <dbReference type="EMBL" id="KSA02572.1"/>
    </source>
</evidence>
<evidence type="ECO:0000256" key="1">
    <source>
        <dbReference type="ARBA" id="ARBA00023284"/>
    </source>
</evidence>
<sequence length="135" mass="15989">MEAYKYPRVSIEFCAACKWHNRAVWYLQEVMQTFSDPEKNFIPEVALQPVYNNPGLFQVVVIRAAESQPEIIYKRKFKKQELTQDEDYYFDGFPDSKLLKGLLRDKLFPKEQLGHIDKYKDVLNDGSCRECKIQE</sequence>
<protein>
    <submittedName>
        <fullName evidence="2">Uncharacterized protein</fullName>
    </submittedName>
</protein>